<evidence type="ECO:0000256" key="5">
    <source>
        <dbReference type="ARBA" id="ARBA00012827"/>
    </source>
</evidence>
<keyword evidence="7" id="KW-0686">Riboflavin biosynthesis</keyword>
<organism evidence="13 14">
    <name type="scientific">Solemya velesiana gill symbiont</name>
    <dbReference type="NCBI Taxonomy" id="1918948"/>
    <lineage>
        <taxon>Bacteria</taxon>
        <taxon>Pseudomonadati</taxon>
        <taxon>Pseudomonadota</taxon>
        <taxon>Gammaproteobacteria</taxon>
        <taxon>sulfur-oxidizing symbionts</taxon>
    </lineage>
</organism>
<evidence type="ECO:0000256" key="9">
    <source>
        <dbReference type="ARBA" id="ARBA00022737"/>
    </source>
</evidence>
<comment type="subunit">
    <text evidence="4">Homotrimer.</text>
</comment>
<dbReference type="PANTHER" id="PTHR21098">
    <property type="entry name" value="RIBOFLAVIN SYNTHASE ALPHA CHAIN"/>
    <property type="match status" value="1"/>
</dbReference>
<dbReference type="AlphaFoldDB" id="A0A1T2KVJ2"/>
<evidence type="ECO:0000256" key="1">
    <source>
        <dbReference type="ARBA" id="ARBA00000968"/>
    </source>
</evidence>
<dbReference type="NCBIfam" id="TIGR00187">
    <property type="entry name" value="ribE"/>
    <property type="match status" value="1"/>
</dbReference>
<protein>
    <recommendedName>
        <fullName evidence="6 10">Riboflavin synthase</fullName>
        <ecNumber evidence="5 10">2.5.1.9</ecNumber>
    </recommendedName>
</protein>
<dbReference type="InterPro" id="IPR001783">
    <property type="entry name" value="Lumazine-bd"/>
</dbReference>
<evidence type="ECO:0000256" key="2">
    <source>
        <dbReference type="ARBA" id="ARBA00002803"/>
    </source>
</evidence>
<dbReference type="InterPro" id="IPR026017">
    <property type="entry name" value="Lumazine-bd_dom"/>
</dbReference>
<gene>
    <name evidence="13" type="ORF">BOW51_05395</name>
</gene>
<dbReference type="InterPro" id="IPR017938">
    <property type="entry name" value="Riboflavin_synthase-like_b-brl"/>
</dbReference>
<evidence type="ECO:0000256" key="8">
    <source>
        <dbReference type="ARBA" id="ARBA00022679"/>
    </source>
</evidence>
<keyword evidence="14" id="KW-1185">Reference proteome</keyword>
<feature type="domain" description="Lumazine-binding" evidence="12">
    <location>
        <begin position="1"/>
        <end position="97"/>
    </location>
</feature>
<evidence type="ECO:0000256" key="4">
    <source>
        <dbReference type="ARBA" id="ARBA00011233"/>
    </source>
</evidence>
<proteinExistence type="predicted"/>
<dbReference type="CDD" id="cd00402">
    <property type="entry name" value="Riboflavin_synthase_like"/>
    <property type="match status" value="1"/>
</dbReference>
<dbReference type="EC" id="2.5.1.9" evidence="5 10"/>
<name>A0A1T2KVJ2_9GAMM</name>
<evidence type="ECO:0000313" key="13">
    <source>
        <dbReference type="EMBL" id="OOZ36821.1"/>
    </source>
</evidence>
<reference evidence="13 14" key="1">
    <citation type="submission" date="2016-11" db="EMBL/GenBank/DDBJ databases">
        <title>Mixed transmission modes and dynamic genome evolution in an obligate animal-bacterial symbiosis.</title>
        <authorList>
            <person name="Russell S.L."/>
            <person name="Corbett-Detig R.B."/>
            <person name="Cavanaugh C.M."/>
        </authorList>
    </citation>
    <scope>NUCLEOTIDE SEQUENCE [LARGE SCALE GENOMIC DNA]</scope>
    <source>
        <strain evidence="13">Se-Cadez</strain>
    </source>
</reference>
<dbReference type="Pfam" id="PF00677">
    <property type="entry name" value="Lum_binding"/>
    <property type="match status" value="2"/>
</dbReference>
<dbReference type="FunFam" id="2.40.30.20:FF:000004">
    <property type="entry name" value="Riboflavin synthase, alpha subunit"/>
    <property type="match status" value="1"/>
</dbReference>
<dbReference type="PANTHER" id="PTHR21098:SF12">
    <property type="entry name" value="RIBOFLAVIN SYNTHASE"/>
    <property type="match status" value="1"/>
</dbReference>
<dbReference type="InterPro" id="IPR023366">
    <property type="entry name" value="ATP_synth_asu-like_sf"/>
</dbReference>
<dbReference type="OrthoDB" id="9788537at2"/>
<keyword evidence="9" id="KW-0677">Repeat</keyword>
<evidence type="ECO:0000256" key="7">
    <source>
        <dbReference type="ARBA" id="ARBA00022619"/>
    </source>
</evidence>
<comment type="caution">
    <text evidence="13">The sequence shown here is derived from an EMBL/GenBank/DDBJ whole genome shotgun (WGS) entry which is preliminary data.</text>
</comment>
<dbReference type="EMBL" id="MPRJ01000025">
    <property type="protein sequence ID" value="OOZ36821.1"/>
    <property type="molecule type" value="Genomic_DNA"/>
</dbReference>
<dbReference type="FunFam" id="2.40.30.20:FF:000003">
    <property type="entry name" value="Riboflavin synthase, alpha subunit"/>
    <property type="match status" value="1"/>
</dbReference>
<dbReference type="GO" id="GO:0009231">
    <property type="term" value="P:riboflavin biosynthetic process"/>
    <property type="evidence" value="ECO:0007669"/>
    <property type="project" value="UniProtKB-KW"/>
</dbReference>
<dbReference type="NCBIfam" id="NF006767">
    <property type="entry name" value="PRK09289.1"/>
    <property type="match status" value="1"/>
</dbReference>
<dbReference type="SUPFAM" id="SSF63380">
    <property type="entry name" value="Riboflavin synthase domain-like"/>
    <property type="match status" value="2"/>
</dbReference>
<feature type="repeat" description="Lumazine-binding" evidence="11">
    <location>
        <begin position="1"/>
        <end position="97"/>
    </location>
</feature>
<evidence type="ECO:0000256" key="3">
    <source>
        <dbReference type="ARBA" id="ARBA00004887"/>
    </source>
</evidence>
<keyword evidence="8" id="KW-0808">Transferase</keyword>
<dbReference type="RefSeq" id="WP_078486537.1">
    <property type="nucleotide sequence ID" value="NZ_MPRJ01000025.1"/>
</dbReference>
<evidence type="ECO:0000256" key="11">
    <source>
        <dbReference type="PROSITE-ProRule" id="PRU00524"/>
    </source>
</evidence>
<dbReference type="Proteomes" id="UP000190896">
    <property type="component" value="Unassembled WGS sequence"/>
</dbReference>
<dbReference type="PROSITE" id="PS51177">
    <property type="entry name" value="LUMAZINE_BIND"/>
    <property type="match status" value="2"/>
</dbReference>
<evidence type="ECO:0000256" key="6">
    <source>
        <dbReference type="ARBA" id="ARBA00013950"/>
    </source>
</evidence>
<comment type="function">
    <text evidence="2">Catalyzes the dismutation of two molecules of 6,7-dimethyl-8-ribityllumazine, resulting in the formation of riboflavin and 5-amino-6-(D-ribitylamino)uracil.</text>
</comment>
<sequence>MFTGIIQAVGRIAGMQQRGGDMRLHINTGKLDLADVQLGDSIATNGVCLTVVELPGDGYVADVSRETLALSTLANLHPGSAVNLEKALTLSTPLGGHLVSGHVDGQGLVLERRDDARSIQFRIEAPSELARYIAHKGSICVDGASLTVNSVNGNQFELNIVPHTLDETIMGAYAPGTRVNLEVDLVARYLERLLLGEKAAEKAPEGGLTLETLAKHGFIK</sequence>
<comment type="pathway">
    <text evidence="3">Cofactor biosynthesis; riboflavin biosynthesis; riboflavin from 2-hydroxy-3-oxobutyl phosphate and 5-amino-6-(D-ribitylamino)uracil: step 2/2.</text>
</comment>
<accession>A0A1T2KVJ2</accession>
<dbReference type="GO" id="GO:0004746">
    <property type="term" value="F:riboflavin synthase activity"/>
    <property type="evidence" value="ECO:0007669"/>
    <property type="project" value="UniProtKB-UniRule"/>
</dbReference>
<evidence type="ECO:0000256" key="10">
    <source>
        <dbReference type="NCBIfam" id="TIGR00187"/>
    </source>
</evidence>
<feature type="domain" description="Lumazine-binding" evidence="12">
    <location>
        <begin position="98"/>
        <end position="194"/>
    </location>
</feature>
<dbReference type="PIRSF" id="PIRSF000498">
    <property type="entry name" value="Riboflavin_syn_A"/>
    <property type="match status" value="1"/>
</dbReference>
<dbReference type="Gene3D" id="2.40.30.20">
    <property type="match status" value="2"/>
</dbReference>
<evidence type="ECO:0000259" key="12">
    <source>
        <dbReference type="PROSITE" id="PS51177"/>
    </source>
</evidence>
<comment type="catalytic activity">
    <reaction evidence="1">
        <text>2 6,7-dimethyl-8-(1-D-ribityl)lumazine + H(+) = 5-amino-6-(D-ribitylamino)uracil + riboflavin</text>
        <dbReference type="Rhea" id="RHEA:20772"/>
        <dbReference type="ChEBI" id="CHEBI:15378"/>
        <dbReference type="ChEBI" id="CHEBI:15934"/>
        <dbReference type="ChEBI" id="CHEBI:57986"/>
        <dbReference type="ChEBI" id="CHEBI:58201"/>
        <dbReference type="EC" id="2.5.1.9"/>
    </reaction>
</comment>
<evidence type="ECO:0000313" key="14">
    <source>
        <dbReference type="Proteomes" id="UP000190896"/>
    </source>
</evidence>
<feature type="repeat" description="Lumazine-binding" evidence="11">
    <location>
        <begin position="98"/>
        <end position="194"/>
    </location>
</feature>
<dbReference type="NCBIfam" id="NF009566">
    <property type="entry name" value="PRK13020.1"/>
    <property type="match status" value="1"/>
</dbReference>